<sequence length="92" mass="10734">MGHISHNYQYDKDVLVRCYAGYPRFDFILGYIFFQVSISDFVTHDTGNAKIDLSLKRDNSGKNQIENYLDEAFGNTHKAYIVETTKYNQEHC</sequence>
<dbReference type="Proteomes" id="UP000789570">
    <property type="component" value="Unassembled WGS sequence"/>
</dbReference>
<dbReference type="OrthoDB" id="2393071at2759"/>
<reference evidence="1" key="1">
    <citation type="submission" date="2021-06" db="EMBL/GenBank/DDBJ databases">
        <authorList>
            <person name="Kallberg Y."/>
            <person name="Tangrot J."/>
            <person name="Rosling A."/>
        </authorList>
    </citation>
    <scope>NUCLEOTIDE SEQUENCE</scope>
    <source>
        <strain evidence="1">UK204</strain>
    </source>
</reference>
<organism evidence="1 2">
    <name type="scientific">Funneliformis caledonium</name>
    <dbReference type="NCBI Taxonomy" id="1117310"/>
    <lineage>
        <taxon>Eukaryota</taxon>
        <taxon>Fungi</taxon>
        <taxon>Fungi incertae sedis</taxon>
        <taxon>Mucoromycota</taxon>
        <taxon>Glomeromycotina</taxon>
        <taxon>Glomeromycetes</taxon>
        <taxon>Glomerales</taxon>
        <taxon>Glomeraceae</taxon>
        <taxon>Funneliformis</taxon>
    </lineage>
</organism>
<gene>
    <name evidence="1" type="ORF">FCALED_LOCUS6196</name>
</gene>
<comment type="caution">
    <text evidence="1">The sequence shown here is derived from an EMBL/GenBank/DDBJ whole genome shotgun (WGS) entry which is preliminary data.</text>
</comment>
<keyword evidence="2" id="KW-1185">Reference proteome</keyword>
<accession>A0A9N9FPP7</accession>
<proteinExistence type="predicted"/>
<evidence type="ECO:0000313" key="2">
    <source>
        <dbReference type="Proteomes" id="UP000789570"/>
    </source>
</evidence>
<dbReference type="EMBL" id="CAJVPQ010001431">
    <property type="protein sequence ID" value="CAG8552642.1"/>
    <property type="molecule type" value="Genomic_DNA"/>
</dbReference>
<dbReference type="AlphaFoldDB" id="A0A9N9FPP7"/>
<evidence type="ECO:0000313" key="1">
    <source>
        <dbReference type="EMBL" id="CAG8552642.1"/>
    </source>
</evidence>
<protein>
    <submittedName>
        <fullName evidence="1">13298_t:CDS:1</fullName>
    </submittedName>
</protein>
<name>A0A9N9FPP7_9GLOM</name>